<feature type="transmembrane region" description="Helical" evidence="2">
    <location>
        <begin position="220"/>
        <end position="241"/>
    </location>
</feature>
<dbReference type="AlphaFoldDB" id="A0A285IX93"/>
<feature type="transmembrane region" description="Helical" evidence="2">
    <location>
        <begin position="420"/>
        <end position="440"/>
    </location>
</feature>
<feature type="transmembrane region" description="Helical" evidence="2">
    <location>
        <begin position="142"/>
        <end position="162"/>
    </location>
</feature>
<feature type="transmembrane region" description="Helical" evidence="2">
    <location>
        <begin position="335"/>
        <end position="355"/>
    </location>
</feature>
<name>A0A285IX93_9ACTN</name>
<protein>
    <submittedName>
        <fullName evidence="3">Uncharacterized protein</fullName>
    </submittedName>
</protein>
<dbReference type="RefSeq" id="WP_245923370.1">
    <property type="nucleotide sequence ID" value="NZ_OBDY01000012.1"/>
</dbReference>
<dbReference type="Proteomes" id="UP000219612">
    <property type="component" value="Unassembled WGS sequence"/>
</dbReference>
<sequence length="489" mass="49401">MSTPPDRPENSDDPKVAEAVQDAPILRSTEPIERHTEAFDPAREDDEHAEPVEQKTVLVDEKALGNRETVKLPTQRRPPPERVRRAPLPVAAGFATIWAALISYLPVAAVIGLARTLEGSGGLAGAAHAGLAGWMLGHGVPIGTSIGSLGLAPLLLTALILWRLERAGLHVTRAVGARRSGSTAGALSVAFAIALTYSLLGSLAALAVDGRGTEVTPGRAAINFFVLGGLAAFAGSVRGTGALARWARGMPAVLRQGLRTGVLAALLILAAGAAVTGLAVAVGGGQAADMISAYNTGVAGQAGITLVSLAYGVNGVVWAAAYLLGPGFALGTGSVVRLTEVTVGPLPTLPLLAGLPNGPMGAVGALLLSIPVLAGLAAGWMLTLRVYREADQTPPPEARRRPGSTRPAPKPKTPDIPWSLLLGGGLIAGPAAGIVLGVLADFSGGPLGDGRMATIGPDAWQVGLVATAVVGVSAAIGAAAARRFKRSEA</sequence>
<dbReference type="Pfam" id="PF19877">
    <property type="entry name" value="DUF6350"/>
    <property type="match status" value="1"/>
</dbReference>
<accession>A0A285IX93</accession>
<feature type="transmembrane region" description="Helical" evidence="2">
    <location>
        <begin position="361"/>
        <end position="382"/>
    </location>
</feature>
<keyword evidence="2" id="KW-0812">Transmembrane</keyword>
<proteinExistence type="predicted"/>
<organism evidence="3 4">
    <name type="scientific">Paractinoplanes atraurantiacus</name>
    <dbReference type="NCBI Taxonomy" id="1036182"/>
    <lineage>
        <taxon>Bacteria</taxon>
        <taxon>Bacillati</taxon>
        <taxon>Actinomycetota</taxon>
        <taxon>Actinomycetes</taxon>
        <taxon>Micromonosporales</taxon>
        <taxon>Micromonosporaceae</taxon>
        <taxon>Paractinoplanes</taxon>
    </lineage>
</organism>
<feature type="compositionally biased region" description="Basic and acidic residues" evidence="1">
    <location>
        <begin position="30"/>
        <end position="70"/>
    </location>
</feature>
<feature type="transmembrane region" description="Helical" evidence="2">
    <location>
        <begin position="302"/>
        <end position="323"/>
    </location>
</feature>
<keyword evidence="4" id="KW-1185">Reference proteome</keyword>
<evidence type="ECO:0000256" key="2">
    <source>
        <dbReference type="SAM" id="Phobius"/>
    </source>
</evidence>
<feature type="transmembrane region" description="Helical" evidence="2">
    <location>
        <begin position="262"/>
        <end position="282"/>
    </location>
</feature>
<feature type="region of interest" description="Disordered" evidence="1">
    <location>
        <begin position="391"/>
        <end position="415"/>
    </location>
</feature>
<feature type="compositionally biased region" description="Basic and acidic residues" evidence="1">
    <location>
        <begin position="1"/>
        <end position="16"/>
    </location>
</feature>
<keyword evidence="2" id="KW-0472">Membrane</keyword>
<evidence type="ECO:0000313" key="3">
    <source>
        <dbReference type="EMBL" id="SNY51706.1"/>
    </source>
</evidence>
<dbReference type="EMBL" id="OBDY01000012">
    <property type="protein sequence ID" value="SNY51706.1"/>
    <property type="molecule type" value="Genomic_DNA"/>
</dbReference>
<feature type="transmembrane region" description="Helical" evidence="2">
    <location>
        <begin position="86"/>
        <end position="114"/>
    </location>
</feature>
<evidence type="ECO:0000256" key="1">
    <source>
        <dbReference type="SAM" id="MobiDB-lite"/>
    </source>
</evidence>
<reference evidence="3 4" key="1">
    <citation type="submission" date="2017-09" db="EMBL/GenBank/DDBJ databases">
        <authorList>
            <person name="Ehlers B."/>
            <person name="Leendertz F.H."/>
        </authorList>
    </citation>
    <scope>NUCLEOTIDE SEQUENCE [LARGE SCALE GENOMIC DNA]</scope>
    <source>
        <strain evidence="3 4">CGMCC 4.6857</strain>
    </source>
</reference>
<feature type="region of interest" description="Disordered" evidence="1">
    <location>
        <begin position="1"/>
        <end position="84"/>
    </location>
</feature>
<feature type="transmembrane region" description="Helical" evidence="2">
    <location>
        <begin position="183"/>
        <end position="208"/>
    </location>
</feature>
<evidence type="ECO:0000313" key="4">
    <source>
        <dbReference type="Proteomes" id="UP000219612"/>
    </source>
</evidence>
<dbReference type="InterPro" id="IPR045931">
    <property type="entry name" value="DUF6350"/>
</dbReference>
<keyword evidence="2" id="KW-1133">Transmembrane helix</keyword>
<feature type="transmembrane region" description="Helical" evidence="2">
    <location>
        <begin position="460"/>
        <end position="481"/>
    </location>
</feature>
<gene>
    <name evidence="3" type="ORF">SAMN05421748_11267</name>
</gene>